<dbReference type="Gene3D" id="3.30.420.10">
    <property type="entry name" value="Ribonuclease H-like superfamily/Ribonuclease H"/>
    <property type="match status" value="1"/>
</dbReference>
<sequence>MSEKFTPVQKANAVLWYGICGDTNVVQSKFKAVYGHTGEKPEAPSAIEIRDWYKNFRHMGFVDVQDAVIHEEATGEHIPTDGHHHSKIGNAMSAVMNKLNTWFLDGPKIRSFHSNHMELIALEAEDMEERKKFAKEQLEHLHKWAPILKSMWFTGEAKFYIDGRVECNNLVYTKNQKPEDSVNWPHRVVRQYQPDQEPYVTVWAAMNAELFIGPFFFDGEISPESYKKTLENFVHELRQVTSSLEHPIFIHDDSKVHLSEDVTAYLERQFPHHWIGTGSTYASWPHHSPDLSPINFFLWGYIKGRIYKTPIKFNDLEELKQRIQTAFKNVTLDLLEESVEEYKVRLERVHKSKGDLVDATIYGQEVDFNQLNTWRMYAWPYV</sequence>
<feature type="domain" description="Tc1-like transposase DDE" evidence="1">
    <location>
        <begin position="189"/>
        <end position="320"/>
    </location>
</feature>
<organism evidence="2 3">
    <name type="scientific">Acrobeloides nanus</name>
    <dbReference type="NCBI Taxonomy" id="290746"/>
    <lineage>
        <taxon>Eukaryota</taxon>
        <taxon>Metazoa</taxon>
        <taxon>Ecdysozoa</taxon>
        <taxon>Nematoda</taxon>
        <taxon>Chromadorea</taxon>
        <taxon>Rhabditida</taxon>
        <taxon>Tylenchina</taxon>
        <taxon>Cephalobomorpha</taxon>
        <taxon>Cephaloboidea</taxon>
        <taxon>Cephalobidae</taxon>
        <taxon>Acrobeloides</taxon>
    </lineage>
</organism>
<dbReference type="AlphaFoldDB" id="A0A914C1G6"/>
<dbReference type="GO" id="GO:0003676">
    <property type="term" value="F:nucleic acid binding"/>
    <property type="evidence" value="ECO:0007669"/>
    <property type="project" value="InterPro"/>
</dbReference>
<keyword evidence="2" id="KW-1185">Reference proteome</keyword>
<dbReference type="PANTHER" id="PTHR47326:SF1">
    <property type="entry name" value="HTH PSQ-TYPE DOMAIN-CONTAINING PROTEIN"/>
    <property type="match status" value="1"/>
</dbReference>
<reference evidence="3" key="1">
    <citation type="submission" date="2022-11" db="UniProtKB">
        <authorList>
            <consortium name="WormBaseParasite"/>
        </authorList>
    </citation>
    <scope>IDENTIFICATION</scope>
</reference>
<dbReference type="WBParaSite" id="ACRNAN_Path_1514.g5898.t1">
    <property type="protein sequence ID" value="ACRNAN_Path_1514.g5898.t1"/>
    <property type="gene ID" value="ACRNAN_Path_1514.g5898"/>
</dbReference>
<dbReference type="Proteomes" id="UP000887540">
    <property type="component" value="Unplaced"/>
</dbReference>
<name>A0A914C1G6_9BILA</name>
<dbReference type="PANTHER" id="PTHR47326">
    <property type="entry name" value="TRANSPOSABLE ELEMENT TC3 TRANSPOSASE-LIKE PROTEIN"/>
    <property type="match status" value="1"/>
</dbReference>
<evidence type="ECO:0000313" key="2">
    <source>
        <dbReference type="Proteomes" id="UP000887540"/>
    </source>
</evidence>
<evidence type="ECO:0000259" key="1">
    <source>
        <dbReference type="Pfam" id="PF13358"/>
    </source>
</evidence>
<accession>A0A914C1G6</accession>
<evidence type="ECO:0000313" key="3">
    <source>
        <dbReference type="WBParaSite" id="ACRNAN_Path_1514.g5898.t1"/>
    </source>
</evidence>
<dbReference type="Pfam" id="PF13358">
    <property type="entry name" value="DDE_3"/>
    <property type="match status" value="1"/>
</dbReference>
<dbReference type="InterPro" id="IPR038717">
    <property type="entry name" value="Tc1-like_DDE_dom"/>
</dbReference>
<proteinExistence type="predicted"/>
<dbReference type="InterPro" id="IPR036397">
    <property type="entry name" value="RNaseH_sf"/>
</dbReference>
<protein>
    <submittedName>
        <fullName evidence="3">DUF4817 domain-containing protein</fullName>
    </submittedName>
</protein>